<evidence type="ECO:0000256" key="1">
    <source>
        <dbReference type="SAM" id="SignalP"/>
    </source>
</evidence>
<dbReference type="Proteomes" id="UP000887565">
    <property type="component" value="Unplaced"/>
</dbReference>
<proteinExistence type="predicted"/>
<feature type="signal peptide" evidence="1">
    <location>
        <begin position="1"/>
        <end position="25"/>
    </location>
</feature>
<dbReference type="AlphaFoldDB" id="A0A915L8V6"/>
<reference evidence="3" key="1">
    <citation type="submission" date="2022-11" db="UniProtKB">
        <authorList>
            <consortium name="WormBaseParasite"/>
        </authorList>
    </citation>
    <scope>IDENTIFICATION</scope>
</reference>
<feature type="chain" id="PRO_5038123227" evidence="1">
    <location>
        <begin position="26"/>
        <end position="76"/>
    </location>
</feature>
<dbReference type="WBParaSite" id="nRc.2.0.1.t46181-RA">
    <property type="protein sequence ID" value="nRc.2.0.1.t46181-RA"/>
    <property type="gene ID" value="nRc.2.0.1.g46181"/>
</dbReference>
<evidence type="ECO:0000313" key="3">
    <source>
        <dbReference type="WBParaSite" id="nRc.2.0.1.t46181-RA"/>
    </source>
</evidence>
<sequence length="76" mass="8556">MSVVSSVYGILWCFWQFMLVKRCEAPPMHQLIIGSLLALLYVGRQDNNLKGQSGRIVATDCCKADRNSYIFIGIES</sequence>
<evidence type="ECO:0000313" key="2">
    <source>
        <dbReference type="Proteomes" id="UP000887565"/>
    </source>
</evidence>
<keyword evidence="1" id="KW-0732">Signal</keyword>
<protein>
    <submittedName>
        <fullName evidence="3">Uncharacterized protein</fullName>
    </submittedName>
</protein>
<accession>A0A915L8V6</accession>
<keyword evidence="2" id="KW-1185">Reference proteome</keyword>
<name>A0A915L8V6_ROMCU</name>
<organism evidence="2 3">
    <name type="scientific">Romanomermis culicivorax</name>
    <name type="common">Nematode worm</name>
    <dbReference type="NCBI Taxonomy" id="13658"/>
    <lineage>
        <taxon>Eukaryota</taxon>
        <taxon>Metazoa</taxon>
        <taxon>Ecdysozoa</taxon>
        <taxon>Nematoda</taxon>
        <taxon>Enoplea</taxon>
        <taxon>Dorylaimia</taxon>
        <taxon>Mermithida</taxon>
        <taxon>Mermithoidea</taxon>
        <taxon>Mermithidae</taxon>
        <taxon>Romanomermis</taxon>
    </lineage>
</organism>